<evidence type="ECO:0000256" key="5">
    <source>
        <dbReference type="ARBA" id="ARBA00023136"/>
    </source>
</evidence>
<dbReference type="SUPFAM" id="SSF103473">
    <property type="entry name" value="MFS general substrate transporter"/>
    <property type="match status" value="1"/>
</dbReference>
<evidence type="ECO:0000256" key="4">
    <source>
        <dbReference type="ARBA" id="ARBA00022989"/>
    </source>
</evidence>
<dbReference type="PROSITE" id="PS50850">
    <property type="entry name" value="MFS"/>
    <property type="match status" value="1"/>
</dbReference>
<evidence type="ECO:0000256" key="6">
    <source>
        <dbReference type="SAM" id="Phobius"/>
    </source>
</evidence>
<feature type="transmembrane region" description="Helical" evidence="6">
    <location>
        <begin position="442"/>
        <end position="464"/>
    </location>
</feature>
<dbReference type="GO" id="GO:0022857">
    <property type="term" value="F:transmembrane transporter activity"/>
    <property type="evidence" value="ECO:0007669"/>
    <property type="project" value="InterPro"/>
</dbReference>
<evidence type="ECO:0000256" key="3">
    <source>
        <dbReference type="ARBA" id="ARBA00022692"/>
    </source>
</evidence>
<protein>
    <recommendedName>
        <fullName evidence="7">Major facilitator superfamily (MFS) profile domain-containing protein</fullName>
    </recommendedName>
</protein>
<dbReference type="InterPro" id="IPR011701">
    <property type="entry name" value="MFS"/>
</dbReference>
<evidence type="ECO:0000313" key="8">
    <source>
        <dbReference type="EMBL" id="CDS10174.1"/>
    </source>
</evidence>
<dbReference type="InterPro" id="IPR020846">
    <property type="entry name" value="MFS_dom"/>
</dbReference>
<proteinExistence type="predicted"/>
<feature type="transmembrane region" description="Helical" evidence="6">
    <location>
        <begin position="213"/>
        <end position="234"/>
    </location>
</feature>
<dbReference type="GO" id="GO:0016020">
    <property type="term" value="C:membrane"/>
    <property type="evidence" value="ECO:0007669"/>
    <property type="project" value="UniProtKB-SubCell"/>
</dbReference>
<dbReference type="OrthoDB" id="2985014at2759"/>
<dbReference type="Pfam" id="PF07690">
    <property type="entry name" value="MFS_1"/>
    <property type="match status" value="1"/>
</dbReference>
<comment type="subcellular location">
    <subcellularLocation>
        <location evidence="1">Membrane</location>
        <topology evidence="1">Multi-pass membrane protein</topology>
    </subcellularLocation>
</comment>
<feature type="transmembrane region" description="Helical" evidence="6">
    <location>
        <begin position="120"/>
        <end position="139"/>
    </location>
</feature>
<dbReference type="PANTHER" id="PTHR43791:SF53">
    <property type="entry name" value="MAJOR FACILITATOR SUPERFAMILY (MFS) PROFILE DOMAIN-CONTAINING PROTEIN"/>
    <property type="match status" value="1"/>
</dbReference>
<keyword evidence="5 6" id="KW-0472">Membrane</keyword>
<dbReference type="Gene3D" id="1.20.1250.20">
    <property type="entry name" value="MFS general substrate transporter like domains"/>
    <property type="match status" value="2"/>
</dbReference>
<feature type="transmembrane region" description="Helical" evidence="6">
    <location>
        <begin position="410"/>
        <end position="430"/>
    </location>
</feature>
<keyword evidence="4 6" id="KW-1133">Transmembrane helix</keyword>
<feature type="transmembrane region" description="Helical" evidence="6">
    <location>
        <begin position="180"/>
        <end position="201"/>
    </location>
</feature>
<keyword evidence="3 6" id="KW-0812">Transmembrane</keyword>
<sequence length="500" mass="55095">MEKIEVYKSENDDAATTTTIESNLSKGESPSLTLEDIDPKIEARLRRKFDARVLSSVTILYLWAFLTRANIGNAKVLGLQDELNLGEDNKMSICMTAFYITYVLFEVPVNVLVRKYGPRIVLPLICTICGFLTMCNAFVNNFGSLFAIRFLIGISQAAIMPGISYALGTFYRRHELITRVGVYASCASVAGAFGGLLAIGFSEIPAWGILHSWRNIFFFEGIIMMIISVAMYFVMPDSPGSCTFLTEEERHIGVLRIQLEQLSAGKKEAITREHFKTAMLNINTWLMGLGLFGSLLSMNSIALFMPSLLSEFGWNSVVTQIMTVPPYAFACIICIGCSILSDRWHTRGVFMYAICAPLTIIGFAVLLTVGSIGPRYMAIFFATGGGFTCSPIFVGWSVDNTAGPTVRSIACAFIISLGELAGIVSSWTYLPSEAPEYTTGNQINLAMGALVLVCAAACSFYMKWENAQRNNGKRDHVLHGLSQDQIDQLGHKHPQFRFTP</sequence>
<evidence type="ECO:0000256" key="2">
    <source>
        <dbReference type="ARBA" id="ARBA00022448"/>
    </source>
</evidence>
<dbReference type="PANTHER" id="PTHR43791">
    <property type="entry name" value="PERMEASE-RELATED"/>
    <property type="match status" value="1"/>
</dbReference>
<organism evidence="8">
    <name type="scientific">Lichtheimia ramosa</name>
    <dbReference type="NCBI Taxonomy" id="688394"/>
    <lineage>
        <taxon>Eukaryota</taxon>
        <taxon>Fungi</taxon>
        <taxon>Fungi incertae sedis</taxon>
        <taxon>Mucoromycota</taxon>
        <taxon>Mucoromycotina</taxon>
        <taxon>Mucoromycetes</taxon>
        <taxon>Mucorales</taxon>
        <taxon>Lichtheimiaceae</taxon>
        <taxon>Lichtheimia</taxon>
    </lineage>
</organism>
<gene>
    <name evidence="8" type="ORF">LRAMOSA02851</name>
</gene>
<dbReference type="FunFam" id="1.20.1250.20:FF:000013">
    <property type="entry name" value="MFS general substrate transporter"/>
    <property type="match status" value="1"/>
</dbReference>
<name>A0A077WSE9_9FUNG</name>
<dbReference type="EMBL" id="LK023335">
    <property type="protein sequence ID" value="CDS10174.1"/>
    <property type="molecule type" value="Genomic_DNA"/>
</dbReference>
<feature type="transmembrane region" description="Helical" evidence="6">
    <location>
        <begin position="91"/>
        <end position="113"/>
    </location>
</feature>
<keyword evidence="2" id="KW-0813">Transport</keyword>
<feature type="transmembrane region" description="Helical" evidence="6">
    <location>
        <begin position="317"/>
        <end position="337"/>
    </location>
</feature>
<evidence type="ECO:0000259" key="7">
    <source>
        <dbReference type="PROSITE" id="PS50850"/>
    </source>
</evidence>
<accession>A0A077WSE9</accession>
<feature type="transmembrane region" description="Helical" evidence="6">
    <location>
        <begin position="145"/>
        <end position="168"/>
    </location>
</feature>
<feature type="transmembrane region" description="Helical" evidence="6">
    <location>
        <begin position="376"/>
        <end position="398"/>
    </location>
</feature>
<dbReference type="AlphaFoldDB" id="A0A077WSE9"/>
<feature type="domain" description="Major facilitator superfamily (MFS) profile" evidence="7">
    <location>
        <begin position="53"/>
        <end position="466"/>
    </location>
</feature>
<evidence type="ECO:0000256" key="1">
    <source>
        <dbReference type="ARBA" id="ARBA00004141"/>
    </source>
</evidence>
<reference evidence="8" key="1">
    <citation type="journal article" date="2014" name="Genome Announc.">
        <title>De novo whole-genome sequence and genome annotation of Lichtheimia ramosa.</title>
        <authorList>
            <person name="Linde J."/>
            <person name="Schwartze V."/>
            <person name="Binder U."/>
            <person name="Lass-Florl C."/>
            <person name="Voigt K."/>
            <person name="Horn F."/>
        </authorList>
    </citation>
    <scope>NUCLEOTIDE SEQUENCE</scope>
    <source>
        <strain evidence="8">JMRC FSU:6197</strain>
    </source>
</reference>
<dbReference type="FunFam" id="1.20.1250.20:FF:000018">
    <property type="entry name" value="MFS transporter permease"/>
    <property type="match status" value="1"/>
</dbReference>
<feature type="transmembrane region" description="Helical" evidence="6">
    <location>
        <begin position="53"/>
        <end position="71"/>
    </location>
</feature>
<feature type="transmembrane region" description="Helical" evidence="6">
    <location>
        <begin position="282"/>
        <end position="305"/>
    </location>
</feature>
<feature type="transmembrane region" description="Helical" evidence="6">
    <location>
        <begin position="349"/>
        <end position="370"/>
    </location>
</feature>
<dbReference type="InterPro" id="IPR036259">
    <property type="entry name" value="MFS_trans_sf"/>
</dbReference>